<feature type="domain" description="Thioredoxin" evidence="1">
    <location>
        <begin position="337"/>
        <end position="479"/>
    </location>
</feature>
<keyword evidence="3" id="KW-1185">Reference proteome</keyword>
<dbReference type="OrthoDB" id="9815205at2"/>
<dbReference type="Proteomes" id="UP000184518">
    <property type="component" value="Unassembled WGS sequence"/>
</dbReference>
<accession>A0A1M5IC09</accession>
<proteinExistence type="predicted"/>
<dbReference type="STRING" id="1416778.SAMN05443633_11273"/>
<dbReference type="RefSeq" id="WP_072961519.1">
    <property type="nucleotide sequence ID" value="NZ_FQUT01000012.1"/>
</dbReference>
<protein>
    <submittedName>
        <fullName evidence="2">Thiol-disulfide isomerase or thioredoxin</fullName>
    </submittedName>
</protein>
<dbReference type="CDD" id="cd02966">
    <property type="entry name" value="TlpA_like_family"/>
    <property type="match status" value="1"/>
</dbReference>
<dbReference type="InterPro" id="IPR036249">
    <property type="entry name" value="Thioredoxin-like_sf"/>
</dbReference>
<dbReference type="InterPro" id="IPR013766">
    <property type="entry name" value="Thioredoxin_domain"/>
</dbReference>
<dbReference type="AlphaFoldDB" id="A0A1M5IC09"/>
<dbReference type="Gene3D" id="3.40.30.10">
    <property type="entry name" value="Glutaredoxin"/>
    <property type="match status" value="1"/>
</dbReference>
<evidence type="ECO:0000313" key="2">
    <source>
        <dbReference type="EMBL" id="SHG25450.1"/>
    </source>
</evidence>
<reference evidence="3" key="1">
    <citation type="submission" date="2016-11" db="EMBL/GenBank/DDBJ databases">
        <authorList>
            <person name="Varghese N."/>
            <person name="Submissions S."/>
        </authorList>
    </citation>
    <scope>NUCLEOTIDE SEQUENCE [LARGE SCALE GENOMIC DNA]</scope>
    <source>
        <strain evidence="3">DSM 27619</strain>
    </source>
</reference>
<sequence length="479" mass="55780">MRKILYLGTLYLFIAQFSIAQRRTIINIKYENFRDSAISLSFPIYDGKFSSYTARDYESTRNDGKFHFEFPLEETTKVCIYTSTKNGLLFVPGTFNIIINPGDSLDLIVRDDKEGLNNMEIGGRGAEKLLMTKQVTKKMLSSYVFKKPYNKQNITERYLEVDRSLDIIDSMFNEHPQKNTRDFRLAKAQLVEQTLDAIMLQSVDQYDDSVATLFNKFIKNKKRINPLLDSLTIDYFGGFRVLPAYIYICNMQQLATRHDLFRYKYPLEYGSLVEKEFKDFPFIMNYLLSDNTIAIFRKNWYSQISSDAFNFYEAKVNRKNHYFQYVLNEFNNLKEILKPGNHFYNFNLPDTNGIYHNLSDLRGKVVILDFWFTGCGACKTAASEVTKLNNLKNDKIQFVSINVDETLERWKAGIGVFSISGALQLYTDGKRYDHPIIKFAKIRAYPTLIVLDRDGRIIGMPPHPYEDPSGFEKYILNCL</sequence>
<keyword evidence="2" id="KW-0413">Isomerase</keyword>
<dbReference type="PANTHER" id="PTHR42852:SF13">
    <property type="entry name" value="PROTEIN DIPZ"/>
    <property type="match status" value="1"/>
</dbReference>
<dbReference type="PROSITE" id="PS51352">
    <property type="entry name" value="THIOREDOXIN_2"/>
    <property type="match status" value="1"/>
</dbReference>
<evidence type="ECO:0000259" key="1">
    <source>
        <dbReference type="PROSITE" id="PS51352"/>
    </source>
</evidence>
<dbReference type="InterPro" id="IPR050553">
    <property type="entry name" value="Thioredoxin_ResA/DsbE_sf"/>
</dbReference>
<dbReference type="SUPFAM" id="SSF52833">
    <property type="entry name" value="Thioredoxin-like"/>
    <property type="match status" value="1"/>
</dbReference>
<name>A0A1M5IC09_9FLAO</name>
<evidence type="ECO:0000313" key="3">
    <source>
        <dbReference type="Proteomes" id="UP000184518"/>
    </source>
</evidence>
<dbReference type="InterPro" id="IPR012336">
    <property type="entry name" value="Thioredoxin-like_fold"/>
</dbReference>
<dbReference type="Pfam" id="PF13905">
    <property type="entry name" value="Thioredoxin_8"/>
    <property type="match status" value="1"/>
</dbReference>
<dbReference type="PANTHER" id="PTHR42852">
    <property type="entry name" value="THIOL:DISULFIDE INTERCHANGE PROTEIN DSBE"/>
    <property type="match status" value="1"/>
</dbReference>
<organism evidence="2 3">
    <name type="scientific">Chryseobacterium arachidis</name>
    <dbReference type="NCBI Taxonomy" id="1416778"/>
    <lineage>
        <taxon>Bacteria</taxon>
        <taxon>Pseudomonadati</taxon>
        <taxon>Bacteroidota</taxon>
        <taxon>Flavobacteriia</taxon>
        <taxon>Flavobacteriales</taxon>
        <taxon>Weeksellaceae</taxon>
        <taxon>Chryseobacterium group</taxon>
        <taxon>Chryseobacterium</taxon>
    </lineage>
</organism>
<dbReference type="GO" id="GO:0016853">
    <property type="term" value="F:isomerase activity"/>
    <property type="evidence" value="ECO:0007669"/>
    <property type="project" value="UniProtKB-KW"/>
</dbReference>
<dbReference type="EMBL" id="FQUT01000012">
    <property type="protein sequence ID" value="SHG25450.1"/>
    <property type="molecule type" value="Genomic_DNA"/>
</dbReference>
<gene>
    <name evidence="2" type="ORF">SAMN05443633_11273</name>
</gene>